<feature type="transmembrane region" description="Helical" evidence="1">
    <location>
        <begin position="140"/>
        <end position="159"/>
    </location>
</feature>
<accession>A0ABW6K815</accession>
<evidence type="ECO:0000313" key="2">
    <source>
        <dbReference type="EMBL" id="MFE8700348.1"/>
    </source>
</evidence>
<keyword evidence="1" id="KW-0812">Transmembrane</keyword>
<dbReference type="Pfam" id="PF14256">
    <property type="entry name" value="YwiC"/>
    <property type="match status" value="1"/>
</dbReference>
<comment type="caution">
    <text evidence="2">The sequence shown here is derived from an EMBL/GenBank/DDBJ whole genome shotgun (WGS) entry which is preliminary data.</text>
</comment>
<feature type="transmembrane region" description="Helical" evidence="1">
    <location>
        <begin position="116"/>
        <end position="134"/>
    </location>
</feature>
<protein>
    <submittedName>
        <fullName evidence="2">YwiC-like family protein</fullName>
    </submittedName>
</protein>
<feature type="transmembrane region" description="Helical" evidence="1">
    <location>
        <begin position="219"/>
        <end position="239"/>
    </location>
</feature>
<feature type="transmembrane region" description="Helical" evidence="1">
    <location>
        <begin position="36"/>
        <end position="53"/>
    </location>
</feature>
<reference evidence="2 3" key="1">
    <citation type="submission" date="2024-08" db="EMBL/GenBank/DDBJ databases">
        <title>Two novel Cytobacillus novel species.</title>
        <authorList>
            <person name="Liu G."/>
        </authorList>
    </citation>
    <scope>NUCLEOTIDE SEQUENCE [LARGE SCALE GENOMIC DNA]</scope>
    <source>
        <strain evidence="2 3">FJAT-54145</strain>
    </source>
</reference>
<keyword evidence="1" id="KW-0472">Membrane</keyword>
<feature type="transmembrane region" description="Helical" evidence="1">
    <location>
        <begin position="60"/>
        <end position="80"/>
    </location>
</feature>
<dbReference type="Proteomes" id="UP001601059">
    <property type="component" value="Unassembled WGS sequence"/>
</dbReference>
<sequence length="240" mass="27809">MKLFLPKQHGAWAMLIIPFWLGVISTSFIWEHIPFFIGWLFLYLATYPMLLLFKKKKIPFYMRWTLIYLIPALILLIIPLVHRPSIIYFGIAMFPFFIINAYFSSKNKERAFLNDLSAITVFGIAGLASSYLVTADIHSLALLAFVTTFLFFVGSTFYVKTMIREKKNQLFKYLSWGYHVLVSIVWLFSGQWLITLAFLPSLYRAIFFYGKPLSAKEVGILEIVNASFFFIVISVVLIFA</sequence>
<dbReference type="RefSeq" id="WP_389359433.1">
    <property type="nucleotide sequence ID" value="NZ_JBIACK010000002.1"/>
</dbReference>
<name>A0ABW6K815_9BACI</name>
<feature type="transmembrane region" description="Helical" evidence="1">
    <location>
        <begin position="86"/>
        <end position="104"/>
    </location>
</feature>
<feature type="transmembrane region" description="Helical" evidence="1">
    <location>
        <begin position="180"/>
        <end position="199"/>
    </location>
</feature>
<dbReference type="InterPro" id="IPR025576">
    <property type="entry name" value="YwiC"/>
</dbReference>
<dbReference type="EMBL" id="JBIACK010000002">
    <property type="protein sequence ID" value="MFE8700348.1"/>
    <property type="molecule type" value="Genomic_DNA"/>
</dbReference>
<organism evidence="2 3">
    <name type="scientific">Cytobacillus spartinae</name>
    <dbReference type="NCBI Taxonomy" id="3299023"/>
    <lineage>
        <taxon>Bacteria</taxon>
        <taxon>Bacillati</taxon>
        <taxon>Bacillota</taxon>
        <taxon>Bacilli</taxon>
        <taxon>Bacillales</taxon>
        <taxon>Bacillaceae</taxon>
        <taxon>Cytobacillus</taxon>
    </lineage>
</organism>
<evidence type="ECO:0000256" key="1">
    <source>
        <dbReference type="SAM" id="Phobius"/>
    </source>
</evidence>
<feature type="transmembrane region" description="Helical" evidence="1">
    <location>
        <begin position="12"/>
        <end position="30"/>
    </location>
</feature>
<gene>
    <name evidence="2" type="ORF">ACFYKX_06975</name>
</gene>
<evidence type="ECO:0000313" key="3">
    <source>
        <dbReference type="Proteomes" id="UP001601059"/>
    </source>
</evidence>
<proteinExistence type="predicted"/>
<keyword evidence="3" id="KW-1185">Reference proteome</keyword>
<keyword evidence="1" id="KW-1133">Transmembrane helix</keyword>